<sequence length="80" mass="9379">MKSRTERRRIEVFDTPSGLGGSHTVEVVEDHGHGKVRVRVWYGRATATGREAWKDWDGYTFETSRDQLRNKRIMPLYKGR</sequence>
<reference evidence="1 2" key="1">
    <citation type="submission" date="2020-11" db="EMBL/GenBank/DDBJ databases">
        <authorList>
            <person name="Lassalle F."/>
        </authorList>
    </citation>
    <scope>NUCLEOTIDE SEQUENCE [LARGE SCALE GENOMIC DNA]</scope>
    <source>
        <strain evidence="1 2">AB21</strain>
    </source>
</reference>
<dbReference type="Proteomes" id="UP000601041">
    <property type="component" value="Unassembled WGS sequence"/>
</dbReference>
<organism evidence="1 2">
    <name type="scientific">Pseudorhizobium halotolerans</name>
    <dbReference type="NCBI Taxonomy" id="1233081"/>
    <lineage>
        <taxon>Bacteria</taxon>
        <taxon>Pseudomonadati</taxon>
        <taxon>Pseudomonadota</taxon>
        <taxon>Alphaproteobacteria</taxon>
        <taxon>Hyphomicrobiales</taxon>
        <taxon>Rhizobiaceae</taxon>
        <taxon>Rhizobium/Agrobacterium group</taxon>
        <taxon>Pseudorhizobium</taxon>
    </lineage>
</organism>
<protein>
    <submittedName>
        <fullName evidence="1">Uncharacterized protein</fullName>
    </submittedName>
</protein>
<dbReference type="RefSeq" id="WP_142589649.1">
    <property type="nucleotide sequence ID" value="NZ_CABFWE030000013.1"/>
</dbReference>
<gene>
    <name evidence="1" type="ORF">RHAB21_04536</name>
</gene>
<evidence type="ECO:0000313" key="2">
    <source>
        <dbReference type="Proteomes" id="UP000601041"/>
    </source>
</evidence>
<proteinExistence type="predicted"/>
<name>A0ABN7JXU1_9HYPH</name>
<dbReference type="EMBL" id="CABFWE030000013">
    <property type="protein sequence ID" value="CAD7053684.1"/>
    <property type="molecule type" value="Genomic_DNA"/>
</dbReference>
<comment type="caution">
    <text evidence="1">The sequence shown here is derived from an EMBL/GenBank/DDBJ whole genome shotgun (WGS) entry which is preliminary data.</text>
</comment>
<keyword evidence="2" id="KW-1185">Reference proteome</keyword>
<accession>A0ABN7JXU1</accession>
<evidence type="ECO:0000313" key="1">
    <source>
        <dbReference type="EMBL" id="CAD7053684.1"/>
    </source>
</evidence>